<dbReference type="AlphaFoldDB" id="E0I3X2"/>
<accession>E0I3X2</accession>
<reference evidence="1 2" key="1">
    <citation type="submission" date="2010-07" db="EMBL/GenBank/DDBJ databases">
        <title>The draft genome of Paenibacillus curdlanolyticus YK9.</title>
        <authorList>
            <consortium name="US DOE Joint Genome Institute (JGI-PGF)"/>
            <person name="Lucas S."/>
            <person name="Copeland A."/>
            <person name="Lapidus A."/>
            <person name="Cheng J.-F."/>
            <person name="Bruce D."/>
            <person name="Goodwin L."/>
            <person name="Pitluck S."/>
            <person name="Land M.L."/>
            <person name="Hauser L."/>
            <person name="Chang Y.-J."/>
            <person name="Jeffries C."/>
            <person name="Anderson I.J."/>
            <person name="Johnson E."/>
            <person name="Loganathan U."/>
            <person name="Mulhopadhyay B."/>
            <person name="Kyrpides N."/>
            <person name="Woyke T.J."/>
        </authorList>
    </citation>
    <scope>NUCLEOTIDE SEQUENCE [LARGE SCALE GENOMIC DNA]</scope>
    <source>
        <strain evidence="1 2">YK9</strain>
    </source>
</reference>
<keyword evidence="2" id="KW-1185">Reference proteome</keyword>
<dbReference type="STRING" id="717606.PaecuDRAFT_0497"/>
<dbReference type="RefSeq" id="WP_006036514.1">
    <property type="nucleotide sequence ID" value="NZ_AEDD01000001.1"/>
</dbReference>
<evidence type="ECO:0000313" key="2">
    <source>
        <dbReference type="Proteomes" id="UP000005387"/>
    </source>
</evidence>
<sequence length="141" mass="14239">MGTFLDMRSSMNANASGSIGVSLTTTPQLFGIIGLQTRNVANPIVTLAGTIGISGGALGNTFTVEIVRGVTGGATIYTAEMAIALNVLNGNALYSFNAQDLNAPAAEETVYTAFISGGPLAVLTGARNGPETFYGTASSTV</sequence>
<dbReference type="Proteomes" id="UP000005387">
    <property type="component" value="Unassembled WGS sequence"/>
</dbReference>
<organism evidence="1 2">
    <name type="scientific">Paenibacillus curdlanolyticus YK9</name>
    <dbReference type="NCBI Taxonomy" id="717606"/>
    <lineage>
        <taxon>Bacteria</taxon>
        <taxon>Bacillati</taxon>
        <taxon>Bacillota</taxon>
        <taxon>Bacilli</taxon>
        <taxon>Bacillales</taxon>
        <taxon>Paenibacillaceae</taxon>
        <taxon>Paenibacillus</taxon>
    </lineage>
</organism>
<dbReference type="OrthoDB" id="2641610at2"/>
<protein>
    <submittedName>
        <fullName evidence="1">Uncharacterized protein</fullName>
    </submittedName>
</protein>
<proteinExistence type="predicted"/>
<dbReference type="EMBL" id="AEDD01000001">
    <property type="protein sequence ID" value="EFM12986.1"/>
    <property type="molecule type" value="Genomic_DNA"/>
</dbReference>
<dbReference type="eggNOG" id="ENOG5032SVK">
    <property type="taxonomic scope" value="Bacteria"/>
</dbReference>
<gene>
    <name evidence="1" type="ORF">PaecuDRAFT_0497</name>
</gene>
<evidence type="ECO:0000313" key="1">
    <source>
        <dbReference type="EMBL" id="EFM12986.1"/>
    </source>
</evidence>
<name>E0I3X2_9BACL</name>